<feature type="domain" description="RRM" evidence="8">
    <location>
        <begin position="2"/>
        <end position="77"/>
    </location>
</feature>
<evidence type="ECO:0000256" key="3">
    <source>
        <dbReference type="ARBA" id="ARBA00022737"/>
    </source>
</evidence>
<dbReference type="OrthoDB" id="439639at2759"/>
<feature type="domain" description="RRM" evidence="8">
    <location>
        <begin position="724"/>
        <end position="806"/>
    </location>
</feature>
<dbReference type="PROSITE" id="PS50102">
    <property type="entry name" value="RRM"/>
    <property type="match status" value="6"/>
</dbReference>
<dbReference type="GO" id="GO:0005730">
    <property type="term" value="C:nucleolus"/>
    <property type="evidence" value="ECO:0007669"/>
    <property type="project" value="TreeGrafter"/>
</dbReference>
<evidence type="ECO:0000313" key="10">
    <source>
        <dbReference type="EnsemblMetazoa" id="ASIC021214-PA"/>
    </source>
</evidence>
<dbReference type="STRING" id="74873.A0A084WRT6"/>
<evidence type="ECO:0000256" key="1">
    <source>
        <dbReference type="ARBA" id="ARBA00004123"/>
    </source>
</evidence>
<feature type="region of interest" description="Disordered" evidence="7">
    <location>
        <begin position="88"/>
        <end position="125"/>
    </location>
</feature>
<dbReference type="Gene3D" id="3.30.70.330">
    <property type="match status" value="6"/>
</dbReference>
<feature type="domain" description="RRM" evidence="8">
    <location>
        <begin position="498"/>
        <end position="570"/>
    </location>
</feature>
<keyword evidence="5" id="KW-0539">Nucleus</keyword>
<feature type="compositionally biased region" description="Basic and acidic residues" evidence="7">
    <location>
        <begin position="94"/>
        <end position="116"/>
    </location>
</feature>
<dbReference type="CDD" id="cd12318">
    <property type="entry name" value="RRM5_RBM19_like"/>
    <property type="match status" value="1"/>
</dbReference>
<dbReference type="PANTHER" id="PTHR48039:SF5">
    <property type="entry name" value="RNA-BINDING PROTEIN 28"/>
    <property type="match status" value="1"/>
</dbReference>
<evidence type="ECO:0000256" key="5">
    <source>
        <dbReference type="ARBA" id="ARBA00023242"/>
    </source>
</evidence>
<evidence type="ECO:0000256" key="6">
    <source>
        <dbReference type="PROSITE-ProRule" id="PRU00176"/>
    </source>
</evidence>
<dbReference type="FunFam" id="3.30.70.330:FF:000738">
    <property type="entry name" value="RNA-binding motif protein 19"/>
    <property type="match status" value="1"/>
</dbReference>
<keyword evidence="3" id="KW-0677">Repeat</keyword>
<evidence type="ECO:0000259" key="8">
    <source>
        <dbReference type="PROSITE" id="PS50102"/>
    </source>
</evidence>
<dbReference type="AlphaFoldDB" id="A0A084WRT6"/>
<dbReference type="EMBL" id="ATLV01026197">
    <property type="status" value="NOT_ANNOTATED_CDS"/>
    <property type="molecule type" value="Genomic_DNA"/>
</dbReference>
<dbReference type="SUPFAM" id="SSF54928">
    <property type="entry name" value="RNA-binding domain, RBD"/>
    <property type="match status" value="5"/>
</dbReference>
<feature type="region of interest" description="Disordered" evidence="7">
    <location>
        <begin position="701"/>
        <end position="721"/>
    </location>
</feature>
<feature type="domain" description="RRM" evidence="8">
    <location>
        <begin position="310"/>
        <end position="388"/>
    </location>
</feature>
<dbReference type="VEuPathDB" id="VectorBase:ASIC021214"/>
<accession>A0A084WRT6</accession>
<evidence type="ECO:0000256" key="7">
    <source>
        <dbReference type="SAM" id="MobiDB-lite"/>
    </source>
</evidence>
<feature type="region of interest" description="Disordered" evidence="7">
    <location>
        <begin position="154"/>
        <end position="196"/>
    </location>
</feature>
<feature type="region of interest" description="Disordered" evidence="7">
    <location>
        <begin position="818"/>
        <end position="862"/>
    </location>
</feature>
<sequence length="862" mass="96870">MSRIIIKNIPNGFDETKLRNHFSTCGIITDVQLKYTPEGKFRNFGFIGYENEDQATKAIKHFNNTFIRTSKISVAPCVALSETKNLKVWSKHSKQQEEKAKQEQEGTEAPEKEKSKPLTAKDVLGRHENDPLFQEYLDAHKRPGKAVWDNQFQHAEPESQSAATDRKASSEDSAIEADDSPPPAKTKESTESKEKPKKDLIPLFVAKLNNIPINTKRQDVIRFFKTTKPYSVRIPRNSKGFAYVGFKTESELKKALLMNKSFLGGKQVKIYDFTAQNGDVSKVKEEKRGKEAKWERQRMNQSSETICESGKLFFRNLAYSVKEEDIRELFERYGPVVEVDVPIDSLTRKVKGFGTATFLMPEHAVVAYNELNGTFLQGRMFHILPAIVKNDEQAEEEATDGTNFKKKKEQLLKKTAQSSHNWNTLFMGENAVAEAVARKYDTTKEQVLISADGTGSTSAAVRLALGETEIVLEMQKFLEENGIRLDSFESSNGKRSNTVILAKNLAPGCTVQDLRRLFAPFGILGRVVMPPSAVTAVIEFLDPSEARKAFKKLAYTVFQSLPLYLEWAPENTFKSAATEDELKRLKEEETTATSEPPKTKAAAAIEDPVDDTEPEEGTTLFIKNLSFSTTEDAIRERFRNVGAIHSVQIVRSKDLSGTGQNESRGYGFIQFKLRKSADHALKNLQFAQIDGRTVELARSDRTLKSAHDAQDGRKSAKAKKQTGSKILVRNIPFQANAREVRDLFKVFGDIQSLRLPKKMAAGADESHRGFCFVDFVQEPDAKRAFETLSRSTHLYGRRLVLEWAAPEDGVDELRKRTAEHFEGSSSKRPNNRKGALMSEEFVSVRNTGNGDDDYMDDDGGAF</sequence>
<reference evidence="9 11" key="1">
    <citation type="journal article" date="2014" name="BMC Genomics">
        <title>Genome sequence of Anopheles sinensis provides insight into genetics basis of mosquito competence for malaria parasites.</title>
        <authorList>
            <person name="Zhou D."/>
            <person name="Zhang D."/>
            <person name="Ding G."/>
            <person name="Shi L."/>
            <person name="Hou Q."/>
            <person name="Ye Y."/>
            <person name="Xu Y."/>
            <person name="Zhou H."/>
            <person name="Xiong C."/>
            <person name="Li S."/>
            <person name="Yu J."/>
            <person name="Hong S."/>
            <person name="Yu X."/>
            <person name="Zou P."/>
            <person name="Chen C."/>
            <person name="Chang X."/>
            <person name="Wang W."/>
            <person name="Lv Y."/>
            <person name="Sun Y."/>
            <person name="Ma L."/>
            <person name="Shen B."/>
            <person name="Zhu C."/>
        </authorList>
    </citation>
    <scope>NUCLEOTIDE SEQUENCE [LARGE SCALE GENOMIC DNA]</scope>
</reference>
<feature type="region of interest" description="Disordered" evidence="7">
    <location>
        <begin position="586"/>
        <end position="615"/>
    </location>
</feature>
<feature type="compositionally biased region" description="Polar residues" evidence="7">
    <location>
        <begin position="154"/>
        <end position="163"/>
    </location>
</feature>
<feature type="compositionally biased region" description="Basic and acidic residues" evidence="7">
    <location>
        <begin position="701"/>
        <end position="714"/>
    </location>
</feature>
<feature type="domain" description="RRM" evidence="8">
    <location>
        <begin position="201"/>
        <end position="270"/>
    </location>
</feature>
<comment type="subcellular location">
    <subcellularLocation>
        <location evidence="1">Nucleus</location>
    </subcellularLocation>
</comment>
<dbReference type="SMART" id="SM00360">
    <property type="entry name" value="RRM"/>
    <property type="match status" value="6"/>
</dbReference>
<feature type="compositionally biased region" description="Basic and acidic residues" evidence="7">
    <location>
        <begin position="185"/>
        <end position="196"/>
    </location>
</feature>
<dbReference type="PANTHER" id="PTHR48039">
    <property type="entry name" value="RNA-BINDING MOTIF PROTEIN 14B"/>
    <property type="match status" value="1"/>
</dbReference>
<dbReference type="InterPro" id="IPR051945">
    <property type="entry name" value="RRM_MRD1_RNA_proc_ribogen"/>
</dbReference>
<protein>
    <submittedName>
        <fullName evidence="9">AGAP005249-PA-like protein</fullName>
    </submittedName>
</protein>
<organism evidence="9">
    <name type="scientific">Anopheles sinensis</name>
    <name type="common">Mosquito</name>
    <dbReference type="NCBI Taxonomy" id="74873"/>
    <lineage>
        <taxon>Eukaryota</taxon>
        <taxon>Metazoa</taxon>
        <taxon>Ecdysozoa</taxon>
        <taxon>Arthropoda</taxon>
        <taxon>Hexapoda</taxon>
        <taxon>Insecta</taxon>
        <taxon>Pterygota</taxon>
        <taxon>Neoptera</taxon>
        <taxon>Endopterygota</taxon>
        <taxon>Diptera</taxon>
        <taxon>Nematocera</taxon>
        <taxon>Culicoidea</taxon>
        <taxon>Culicidae</taxon>
        <taxon>Anophelinae</taxon>
        <taxon>Anopheles</taxon>
    </lineage>
</organism>
<reference evidence="10" key="2">
    <citation type="submission" date="2020-05" db="UniProtKB">
        <authorList>
            <consortium name="EnsemblMetazoa"/>
        </authorList>
    </citation>
    <scope>IDENTIFICATION</scope>
</reference>
<dbReference type="EMBL" id="KE525407">
    <property type="protein sequence ID" value="KFB52930.1"/>
    <property type="molecule type" value="Genomic_DNA"/>
</dbReference>
<evidence type="ECO:0000256" key="4">
    <source>
        <dbReference type="ARBA" id="ARBA00022884"/>
    </source>
</evidence>
<feature type="compositionally biased region" description="Acidic residues" evidence="7">
    <location>
        <begin position="850"/>
        <end position="862"/>
    </location>
</feature>
<dbReference type="FunFam" id="3.30.70.330:FF:000277">
    <property type="entry name" value="RNA binding motif protein 19"/>
    <property type="match status" value="1"/>
</dbReference>
<dbReference type="InterPro" id="IPR034423">
    <property type="entry name" value="RBM19_RRM5"/>
</dbReference>
<keyword evidence="11" id="KW-1185">Reference proteome</keyword>
<gene>
    <name evidence="9" type="ORF">ZHAS_00021214</name>
</gene>
<dbReference type="InterPro" id="IPR035979">
    <property type="entry name" value="RBD_domain_sf"/>
</dbReference>
<dbReference type="InterPro" id="IPR000504">
    <property type="entry name" value="RRM_dom"/>
</dbReference>
<dbReference type="InterPro" id="IPR012677">
    <property type="entry name" value="Nucleotide-bd_a/b_plait_sf"/>
</dbReference>
<dbReference type="OMA" id="FNNTCIQ"/>
<dbReference type="VEuPathDB" id="VectorBase:ASIS003174"/>
<dbReference type="GO" id="GO:0003729">
    <property type="term" value="F:mRNA binding"/>
    <property type="evidence" value="ECO:0007669"/>
    <property type="project" value="TreeGrafter"/>
</dbReference>
<dbReference type="EnsemblMetazoa" id="ASIC021214-RA">
    <property type="protein sequence ID" value="ASIC021214-PA"/>
    <property type="gene ID" value="ASIC021214"/>
</dbReference>
<evidence type="ECO:0000256" key="2">
    <source>
        <dbReference type="ARBA" id="ARBA00008033"/>
    </source>
</evidence>
<evidence type="ECO:0000313" key="9">
    <source>
        <dbReference type="EMBL" id="KFB52930.1"/>
    </source>
</evidence>
<keyword evidence="4 6" id="KW-0694">RNA-binding</keyword>
<feature type="domain" description="RRM" evidence="8">
    <location>
        <begin position="618"/>
        <end position="701"/>
    </location>
</feature>
<dbReference type="Proteomes" id="UP000030765">
    <property type="component" value="Unassembled WGS sequence"/>
</dbReference>
<comment type="similarity">
    <text evidence="2">Belongs to the RRM MRD1 family.</text>
</comment>
<evidence type="ECO:0000313" key="11">
    <source>
        <dbReference type="Proteomes" id="UP000030765"/>
    </source>
</evidence>
<name>A0A084WRT6_ANOSI</name>
<dbReference type="Pfam" id="PF00076">
    <property type="entry name" value="RRM_1"/>
    <property type="match status" value="6"/>
</dbReference>
<proteinExistence type="inferred from homology"/>